<dbReference type="InterPro" id="IPR036291">
    <property type="entry name" value="NAD(P)-bd_dom_sf"/>
</dbReference>
<evidence type="ECO:0000313" key="4">
    <source>
        <dbReference type="Proteomes" id="UP001199355"/>
    </source>
</evidence>
<dbReference type="Proteomes" id="UP001199355">
    <property type="component" value="Unassembled WGS sequence"/>
</dbReference>
<dbReference type="PANTHER" id="PTHR43249">
    <property type="entry name" value="UDP-N-ACETYL-2-AMINO-2-DEOXY-D-GLUCURONATE OXIDASE"/>
    <property type="match status" value="1"/>
</dbReference>
<dbReference type="InterPro" id="IPR055170">
    <property type="entry name" value="GFO_IDH_MocA-like_dom"/>
</dbReference>
<reference evidence="3 4" key="1">
    <citation type="submission" date="2021-10" db="EMBL/GenBank/DDBJ databases">
        <title>Anaerobic single-cell dispensing facilitates the cultivation of human gut bacteria.</title>
        <authorList>
            <person name="Afrizal A."/>
        </authorList>
    </citation>
    <scope>NUCLEOTIDE SEQUENCE [LARGE SCALE GENOMIC DNA]</scope>
    <source>
        <strain evidence="3 4">CLA-AA-H244</strain>
    </source>
</reference>
<dbReference type="Pfam" id="PF01408">
    <property type="entry name" value="GFO_IDH_MocA"/>
    <property type="match status" value="1"/>
</dbReference>
<organism evidence="3 4">
    <name type="scientific">Gallintestinimicrobium propionicum</name>
    <dbReference type="NCBI Taxonomy" id="2981770"/>
    <lineage>
        <taxon>Bacteria</taxon>
        <taxon>Bacillati</taxon>
        <taxon>Bacillota</taxon>
        <taxon>Clostridia</taxon>
        <taxon>Lachnospirales</taxon>
        <taxon>Lachnospiraceae</taxon>
        <taxon>Gallintestinimicrobium</taxon>
    </lineage>
</organism>
<dbReference type="AlphaFoldDB" id="A0AAE3AVE8"/>
<dbReference type="SUPFAM" id="SSF51735">
    <property type="entry name" value="NAD(P)-binding Rossmann-fold domains"/>
    <property type="match status" value="1"/>
</dbReference>
<dbReference type="EMBL" id="JAJEQF010000004">
    <property type="protein sequence ID" value="MCC2166644.1"/>
    <property type="molecule type" value="Genomic_DNA"/>
</dbReference>
<protein>
    <submittedName>
        <fullName evidence="3">Gfo/Idh/MocA family oxidoreductase</fullName>
    </submittedName>
</protein>
<dbReference type="Gene3D" id="3.30.360.10">
    <property type="entry name" value="Dihydrodipicolinate Reductase, domain 2"/>
    <property type="match status" value="1"/>
</dbReference>
<evidence type="ECO:0000259" key="2">
    <source>
        <dbReference type="Pfam" id="PF22725"/>
    </source>
</evidence>
<dbReference type="SUPFAM" id="SSF55347">
    <property type="entry name" value="Glyceraldehyde-3-phosphate dehydrogenase-like, C-terminal domain"/>
    <property type="match status" value="1"/>
</dbReference>
<evidence type="ECO:0000313" key="3">
    <source>
        <dbReference type="EMBL" id="MCC2166644.1"/>
    </source>
</evidence>
<feature type="domain" description="GFO/IDH/MocA-like oxidoreductase" evidence="2">
    <location>
        <begin position="127"/>
        <end position="251"/>
    </location>
</feature>
<feature type="domain" description="Gfo/Idh/MocA-like oxidoreductase N-terminal" evidence="1">
    <location>
        <begin position="2"/>
        <end position="115"/>
    </location>
</feature>
<dbReference type="Gene3D" id="3.40.50.720">
    <property type="entry name" value="NAD(P)-binding Rossmann-like Domain"/>
    <property type="match status" value="1"/>
</dbReference>
<keyword evidence="4" id="KW-1185">Reference proteome</keyword>
<dbReference type="Pfam" id="PF22725">
    <property type="entry name" value="GFO_IDH_MocA_C3"/>
    <property type="match status" value="1"/>
</dbReference>
<proteinExistence type="predicted"/>
<dbReference type="InterPro" id="IPR052515">
    <property type="entry name" value="Gfo/Idh/MocA_Oxidoreductase"/>
</dbReference>
<dbReference type="PANTHER" id="PTHR43249:SF1">
    <property type="entry name" value="D-GLUCOSIDE 3-DEHYDROGENASE"/>
    <property type="match status" value="1"/>
</dbReference>
<sequence length="336" mass="37075">MKTCLVGCGGIAAVHGSVLTSGIDTEFVAAADIKPEKAQSYAENFHTKPYPSLESMLDAEKPDVLHICTPHYLHVPMTIYALERNINVFMEKPPAISFDQLEELKKAAAKSEAQLGFCYQNRYNASIRAAKDLIDSEKAGKVLGARAFVTWCRGAAYYTESGWRGSLKTEGGGVLINQSVHTQDLLCFLLGDPTTVDATMTNHHLKDVIEVEDTLEAYIDFNGVHASFYATTSYCADVAPLIEIACENMTIRVEDPHVTVYPKDAAPYQLSVETLPPIGKSYWGTGHTACISDFYQSLRDNRRFSLNLETMEPSIRLMLGTYESARSGHSVTLIEQ</sequence>
<gene>
    <name evidence="3" type="ORF">LKD45_02825</name>
</gene>
<dbReference type="GO" id="GO:0000166">
    <property type="term" value="F:nucleotide binding"/>
    <property type="evidence" value="ECO:0007669"/>
    <property type="project" value="InterPro"/>
</dbReference>
<name>A0AAE3AVE8_9FIRM</name>
<dbReference type="RefSeq" id="WP_308727719.1">
    <property type="nucleotide sequence ID" value="NZ_JAJEQF010000004.1"/>
</dbReference>
<dbReference type="InterPro" id="IPR000683">
    <property type="entry name" value="Gfo/Idh/MocA-like_OxRdtase_N"/>
</dbReference>
<evidence type="ECO:0000259" key="1">
    <source>
        <dbReference type="Pfam" id="PF01408"/>
    </source>
</evidence>
<comment type="caution">
    <text evidence="3">The sequence shown here is derived from an EMBL/GenBank/DDBJ whole genome shotgun (WGS) entry which is preliminary data.</text>
</comment>
<accession>A0AAE3AVE8</accession>